<evidence type="ECO:0000256" key="1">
    <source>
        <dbReference type="SAM" id="MobiDB-lite"/>
    </source>
</evidence>
<organism>
    <name type="scientific">Branchiostoma floridae</name>
    <name type="common">Florida lancelet</name>
    <name type="synonym">Amphioxus</name>
    <dbReference type="NCBI Taxonomy" id="7739"/>
    <lineage>
        <taxon>Eukaryota</taxon>
        <taxon>Metazoa</taxon>
        <taxon>Chordata</taxon>
        <taxon>Cephalochordata</taxon>
        <taxon>Leptocardii</taxon>
        <taxon>Amphioxiformes</taxon>
        <taxon>Branchiostomatidae</taxon>
        <taxon>Branchiostoma</taxon>
    </lineage>
</organism>
<evidence type="ECO:0000313" key="2">
    <source>
        <dbReference type="EMBL" id="EEN64394.1"/>
    </source>
</evidence>
<dbReference type="AlphaFoldDB" id="C3Y5Z7"/>
<protein>
    <submittedName>
        <fullName evidence="2">Uncharacterized protein</fullName>
    </submittedName>
</protein>
<gene>
    <name evidence="2" type="ORF">BRAFLDRAFT_95385</name>
</gene>
<dbReference type="EMBL" id="GG666487">
    <property type="protein sequence ID" value="EEN64394.1"/>
    <property type="molecule type" value="Genomic_DNA"/>
</dbReference>
<dbReference type="InParanoid" id="C3Y5Z7"/>
<name>C3Y5Z7_BRAFL</name>
<sequence length="159" mass="18698">MTMRNVTQKRIWQIGIKRLTAFPCCTKTVSFETWIIWSSLRCTNVRLNIRRTRQPEDTEAGYRKRVRQESVSEDSEGQRIDGAVTLWQERILPMRPAVHDMIEKLMKRGVAAREAQQARQELEAIIEDYQPPQRPAQALGDCLFLEIHRRLFDTNNNED</sequence>
<feature type="compositionally biased region" description="Basic and acidic residues" evidence="1">
    <location>
        <begin position="56"/>
        <end position="70"/>
    </location>
</feature>
<accession>C3Y5Z7</accession>
<reference evidence="2" key="1">
    <citation type="journal article" date="2008" name="Nature">
        <title>The amphioxus genome and the evolution of the chordate karyotype.</title>
        <authorList>
            <consortium name="US DOE Joint Genome Institute (JGI-PGF)"/>
            <person name="Putnam N.H."/>
            <person name="Butts T."/>
            <person name="Ferrier D.E.K."/>
            <person name="Furlong R.F."/>
            <person name="Hellsten U."/>
            <person name="Kawashima T."/>
            <person name="Robinson-Rechavi M."/>
            <person name="Shoguchi E."/>
            <person name="Terry A."/>
            <person name="Yu J.-K."/>
            <person name="Benito-Gutierrez E.L."/>
            <person name="Dubchak I."/>
            <person name="Garcia-Fernandez J."/>
            <person name="Gibson-Brown J.J."/>
            <person name="Grigoriev I.V."/>
            <person name="Horton A.C."/>
            <person name="de Jong P.J."/>
            <person name="Jurka J."/>
            <person name="Kapitonov V.V."/>
            <person name="Kohara Y."/>
            <person name="Kuroki Y."/>
            <person name="Lindquist E."/>
            <person name="Lucas S."/>
            <person name="Osoegawa K."/>
            <person name="Pennacchio L.A."/>
            <person name="Salamov A.A."/>
            <person name="Satou Y."/>
            <person name="Sauka-Spengler T."/>
            <person name="Schmutz J."/>
            <person name="Shin-I T."/>
            <person name="Toyoda A."/>
            <person name="Bronner-Fraser M."/>
            <person name="Fujiyama A."/>
            <person name="Holland L.Z."/>
            <person name="Holland P.W.H."/>
            <person name="Satoh N."/>
            <person name="Rokhsar D.S."/>
        </authorList>
    </citation>
    <scope>NUCLEOTIDE SEQUENCE [LARGE SCALE GENOMIC DNA]</scope>
    <source>
        <strain evidence="2">S238N-H82</strain>
        <tissue evidence="2">Testes</tissue>
    </source>
</reference>
<proteinExistence type="predicted"/>
<feature type="region of interest" description="Disordered" evidence="1">
    <location>
        <begin position="56"/>
        <end position="77"/>
    </location>
</feature>